<proteinExistence type="predicted"/>
<dbReference type="EMBL" id="JACOMF010000003">
    <property type="protein sequence ID" value="MBC4014617.1"/>
    <property type="molecule type" value="Genomic_DNA"/>
</dbReference>
<sequence length="132" mass="14496">MRRVVLLTLAGFALAGCAGQQIEKGMNELMGQPAPVLFSRLGYPDAETVVAGRKAYIWGNRRMGAMPIYTPTTTTGFVGTQPVTMTTSTMNMVPVEYACQIRAIVDAEDRITTWDYRGNQGGCAPYARRLRQ</sequence>
<dbReference type="Proteomes" id="UP000600101">
    <property type="component" value="Unassembled WGS sequence"/>
</dbReference>
<dbReference type="RefSeq" id="WP_186769372.1">
    <property type="nucleotide sequence ID" value="NZ_JACOMF010000003.1"/>
</dbReference>
<dbReference type="AlphaFoldDB" id="A0A9X0QWA3"/>
<reference evidence="1" key="1">
    <citation type="submission" date="2020-08" db="EMBL/GenBank/DDBJ databases">
        <authorList>
            <person name="Hu Y."/>
            <person name="Nguyen S.V."/>
            <person name="Li F."/>
            <person name="Fanning S."/>
        </authorList>
    </citation>
    <scope>NUCLEOTIDE SEQUENCE</scope>
    <source>
        <strain evidence="1">SYSU D8009</strain>
    </source>
</reference>
<keyword evidence="2" id="KW-1185">Reference proteome</keyword>
<dbReference type="PROSITE" id="PS51257">
    <property type="entry name" value="PROKAR_LIPOPROTEIN"/>
    <property type="match status" value="1"/>
</dbReference>
<protein>
    <submittedName>
        <fullName evidence="1">Uncharacterized protein</fullName>
    </submittedName>
</protein>
<comment type="caution">
    <text evidence="1">The sequence shown here is derived from an EMBL/GenBank/DDBJ whole genome shotgun (WGS) entry which is preliminary data.</text>
</comment>
<organism evidence="1 2">
    <name type="scientific">Siccirubricoccus deserti</name>
    <dbReference type="NCBI Taxonomy" id="2013562"/>
    <lineage>
        <taxon>Bacteria</taxon>
        <taxon>Pseudomonadati</taxon>
        <taxon>Pseudomonadota</taxon>
        <taxon>Alphaproteobacteria</taxon>
        <taxon>Acetobacterales</taxon>
        <taxon>Roseomonadaceae</taxon>
        <taxon>Siccirubricoccus</taxon>
    </lineage>
</organism>
<name>A0A9X0QWA3_9PROT</name>
<accession>A0A9X0QWA3</accession>
<evidence type="ECO:0000313" key="1">
    <source>
        <dbReference type="EMBL" id="MBC4014617.1"/>
    </source>
</evidence>
<evidence type="ECO:0000313" key="2">
    <source>
        <dbReference type="Proteomes" id="UP000600101"/>
    </source>
</evidence>
<gene>
    <name evidence="1" type="ORF">H7965_04700</name>
</gene>